<organism evidence="2 3">
    <name type="scientific">Flavobacterium artemisiae</name>
    <dbReference type="NCBI Taxonomy" id="2126556"/>
    <lineage>
        <taxon>Bacteria</taxon>
        <taxon>Pseudomonadati</taxon>
        <taxon>Bacteroidota</taxon>
        <taxon>Flavobacteriia</taxon>
        <taxon>Flavobacteriales</taxon>
        <taxon>Flavobacteriaceae</taxon>
        <taxon>Flavobacterium</taxon>
    </lineage>
</organism>
<dbReference type="InterPro" id="IPR058207">
    <property type="entry name" value="PID_CTERM"/>
</dbReference>
<sequence>MKKILTGTFLLVQTITFSANPPPPGLPDDPVVVPIDSLIYVLLAAGTVFGIYTISKRK</sequence>
<reference evidence="3" key="1">
    <citation type="journal article" date="2019" name="Int. J. Syst. Evol. Microbiol.">
        <title>The Global Catalogue of Microorganisms (GCM) 10K type strain sequencing project: providing services to taxonomists for standard genome sequencing and annotation.</title>
        <authorList>
            <consortium name="The Broad Institute Genomics Platform"/>
            <consortium name="The Broad Institute Genome Sequencing Center for Infectious Disease"/>
            <person name="Wu L."/>
            <person name="Ma J."/>
        </authorList>
    </citation>
    <scope>NUCLEOTIDE SEQUENCE [LARGE SCALE GENOMIC DNA]</scope>
    <source>
        <strain evidence="3">CCUG 70865</strain>
    </source>
</reference>
<feature type="transmembrane region" description="Helical" evidence="1">
    <location>
        <begin position="37"/>
        <end position="55"/>
    </location>
</feature>
<protein>
    <submittedName>
        <fullName evidence="2">PID-CTERM protein-sorting domain-containing protein</fullName>
    </submittedName>
</protein>
<dbReference type="EMBL" id="JBHUDZ010000018">
    <property type="protein sequence ID" value="MFD1605301.1"/>
    <property type="molecule type" value="Genomic_DNA"/>
</dbReference>
<evidence type="ECO:0000313" key="2">
    <source>
        <dbReference type="EMBL" id="MFD1605301.1"/>
    </source>
</evidence>
<dbReference type="RefSeq" id="WP_379813121.1">
    <property type="nucleotide sequence ID" value="NZ_JBHUDZ010000018.1"/>
</dbReference>
<dbReference type="Proteomes" id="UP001597138">
    <property type="component" value="Unassembled WGS sequence"/>
</dbReference>
<proteinExistence type="predicted"/>
<keyword evidence="1" id="KW-0812">Transmembrane</keyword>
<keyword evidence="1" id="KW-0472">Membrane</keyword>
<evidence type="ECO:0000256" key="1">
    <source>
        <dbReference type="SAM" id="Phobius"/>
    </source>
</evidence>
<keyword evidence="3" id="KW-1185">Reference proteome</keyword>
<dbReference type="NCBIfam" id="NF046080">
    <property type="entry name" value="PID_CTERM"/>
    <property type="match status" value="1"/>
</dbReference>
<name>A0ABW4HIX9_9FLAO</name>
<gene>
    <name evidence="2" type="ORF">ACFSC2_21375</name>
</gene>
<comment type="caution">
    <text evidence="2">The sequence shown here is derived from an EMBL/GenBank/DDBJ whole genome shotgun (WGS) entry which is preliminary data.</text>
</comment>
<accession>A0ABW4HIX9</accession>
<evidence type="ECO:0000313" key="3">
    <source>
        <dbReference type="Proteomes" id="UP001597138"/>
    </source>
</evidence>
<keyword evidence="1" id="KW-1133">Transmembrane helix</keyword>